<dbReference type="Proteomes" id="UP001157006">
    <property type="component" value="Chromosome 3"/>
</dbReference>
<protein>
    <submittedName>
        <fullName evidence="1">Uncharacterized protein</fullName>
    </submittedName>
</protein>
<keyword evidence="2" id="KW-1185">Reference proteome</keyword>
<dbReference type="EMBL" id="OX451738">
    <property type="protein sequence ID" value="CAI8602650.1"/>
    <property type="molecule type" value="Genomic_DNA"/>
</dbReference>
<name>A0AAV0ZW69_VICFA</name>
<proteinExistence type="predicted"/>
<evidence type="ECO:0000313" key="2">
    <source>
        <dbReference type="Proteomes" id="UP001157006"/>
    </source>
</evidence>
<organism evidence="1 2">
    <name type="scientific">Vicia faba</name>
    <name type="common">Broad bean</name>
    <name type="synonym">Faba vulgaris</name>
    <dbReference type="NCBI Taxonomy" id="3906"/>
    <lineage>
        <taxon>Eukaryota</taxon>
        <taxon>Viridiplantae</taxon>
        <taxon>Streptophyta</taxon>
        <taxon>Embryophyta</taxon>
        <taxon>Tracheophyta</taxon>
        <taxon>Spermatophyta</taxon>
        <taxon>Magnoliopsida</taxon>
        <taxon>eudicotyledons</taxon>
        <taxon>Gunneridae</taxon>
        <taxon>Pentapetalae</taxon>
        <taxon>rosids</taxon>
        <taxon>fabids</taxon>
        <taxon>Fabales</taxon>
        <taxon>Fabaceae</taxon>
        <taxon>Papilionoideae</taxon>
        <taxon>50 kb inversion clade</taxon>
        <taxon>NPAAA clade</taxon>
        <taxon>Hologalegina</taxon>
        <taxon>IRL clade</taxon>
        <taxon>Fabeae</taxon>
        <taxon>Vicia</taxon>
    </lineage>
</organism>
<gene>
    <name evidence="1" type="ORF">VFH_III050920</name>
</gene>
<evidence type="ECO:0000313" key="1">
    <source>
        <dbReference type="EMBL" id="CAI8602650.1"/>
    </source>
</evidence>
<dbReference type="AlphaFoldDB" id="A0AAV0ZW69"/>
<accession>A0AAV0ZW69</accession>
<sequence>MSPFSAVGTIGNDCDGALRVCILVIMANLGNNCYSPIIYSHSSLWNDLVVQAIFLYTDNISVTFQNLWSLFPPNPFAQGLSILSDAISTPEDNGLSWSKWGDCVDYMKLTVITILHCQGNVAQKERLPNFVGDNSLVDVEDAGNMHAAWSTRSVGGSLIDFNPDFVGLVPVRNIRP</sequence>
<reference evidence="1 2" key="1">
    <citation type="submission" date="2023-01" db="EMBL/GenBank/DDBJ databases">
        <authorList>
            <person name="Kreplak J."/>
        </authorList>
    </citation>
    <scope>NUCLEOTIDE SEQUENCE [LARGE SCALE GENOMIC DNA]</scope>
</reference>